<accession>A0A1A7NRE1</accession>
<dbReference type="EMBL" id="JTJM01000022">
    <property type="protein sequence ID" value="OBW92203.1"/>
    <property type="molecule type" value="Genomic_DNA"/>
</dbReference>
<feature type="chain" id="PRO_5008358773" evidence="1">
    <location>
        <begin position="19"/>
        <end position="119"/>
    </location>
</feature>
<proteinExistence type="predicted"/>
<name>A0A1A7NRE1_9PAST</name>
<dbReference type="PROSITE" id="PS51257">
    <property type="entry name" value="PROKAR_LIPOPROTEIN"/>
    <property type="match status" value="1"/>
</dbReference>
<dbReference type="InterPro" id="IPR010824">
    <property type="entry name" value="DUF1425"/>
</dbReference>
<dbReference type="InterPro" id="IPR038483">
    <property type="entry name" value="YcfL-like_sf"/>
</dbReference>
<dbReference type="AlphaFoldDB" id="A0A1A7NRE1"/>
<dbReference type="Gene3D" id="2.60.40.3230">
    <property type="match status" value="1"/>
</dbReference>
<dbReference type="Proteomes" id="UP000243558">
    <property type="component" value="Unassembled WGS sequence"/>
</dbReference>
<dbReference type="CDD" id="cd09030">
    <property type="entry name" value="DUF1425"/>
    <property type="match status" value="1"/>
</dbReference>
<evidence type="ECO:0000313" key="3">
    <source>
        <dbReference type="Proteomes" id="UP000243558"/>
    </source>
</evidence>
<keyword evidence="2" id="KW-0449">Lipoprotein</keyword>
<organism evidence="2 3">
    <name type="scientific">Gallibacterium genomosp. 3</name>
    <dbReference type="NCBI Taxonomy" id="505345"/>
    <lineage>
        <taxon>Bacteria</taxon>
        <taxon>Pseudomonadati</taxon>
        <taxon>Pseudomonadota</taxon>
        <taxon>Gammaproteobacteria</taxon>
        <taxon>Pasteurellales</taxon>
        <taxon>Pasteurellaceae</taxon>
        <taxon>Gallibacterium</taxon>
    </lineage>
</organism>
<dbReference type="RefSeq" id="WP_065239222.1">
    <property type="nucleotide sequence ID" value="NZ_JTJM01000022.1"/>
</dbReference>
<evidence type="ECO:0000313" key="2">
    <source>
        <dbReference type="EMBL" id="OBW92203.1"/>
    </source>
</evidence>
<dbReference type="Pfam" id="PF07233">
    <property type="entry name" value="DUF1425"/>
    <property type="match status" value="1"/>
</dbReference>
<feature type="signal peptide" evidence="1">
    <location>
        <begin position="1"/>
        <end position="18"/>
    </location>
</feature>
<dbReference type="OrthoDB" id="5690781at2"/>
<evidence type="ECO:0000256" key="1">
    <source>
        <dbReference type="SAM" id="SignalP"/>
    </source>
</evidence>
<protein>
    <submittedName>
        <fullName evidence="2">Lipoprotein</fullName>
    </submittedName>
</protein>
<reference evidence="2 3" key="1">
    <citation type="submission" date="2014-11" db="EMBL/GenBank/DDBJ databases">
        <title>Pan-genome of Gallibacterium spp.</title>
        <authorList>
            <person name="Kudirkiene E."/>
            <person name="Bojesen A.M."/>
        </authorList>
    </citation>
    <scope>NUCLEOTIDE SEQUENCE [LARGE SCALE GENOMIC DNA]</scope>
    <source>
        <strain evidence="2 3">F151</strain>
    </source>
</reference>
<sequence>MRKLIYLCCMLLGLSACSSKTISPLYSATPIVNIESELAPALEVTASANQLLLKNASNQSIQTAYLLTWYDKKGVTQRADWQQQEVWQKLILAAKQQAKITLQKPTAESTNYRVYFKAN</sequence>
<keyword evidence="3" id="KW-1185">Reference proteome</keyword>
<keyword evidence="1" id="KW-0732">Signal</keyword>
<comment type="caution">
    <text evidence="2">The sequence shown here is derived from an EMBL/GenBank/DDBJ whole genome shotgun (WGS) entry which is preliminary data.</text>
</comment>
<gene>
    <name evidence="2" type="ORF">QV01_05385</name>
</gene>